<dbReference type="InterPro" id="IPR019071">
    <property type="entry name" value="Restrct_endonuc_II_XcyI"/>
</dbReference>
<reference evidence="1 2" key="1">
    <citation type="journal article" date="2019" name="Int. J. Syst. Evol. Microbiol.">
        <title>The Global Catalogue of Microorganisms (GCM) 10K type strain sequencing project: providing services to taxonomists for standard genome sequencing and annotation.</title>
        <authorList>
            <consortium name="The Broad Institute Genomics Platform"/>
            <consortium name="The Broad Institute Genome Sequencing Center for Infectious Disease"/>
            <person name="Wu L."/>
            <person name="Ma J."/>
        </authorList>
    </citation>
    <scope>NUCLEOTIDE SEQUENCE [LARGE SCALE GENOMIC DNA]</scope>
    <source>
        <strain evidence="1 2">JCM 13378</strain>
    </source>
</reference>
<keyword evidence="2" id="KW-1185">Reference proteome</keyword>
<organism evidence="1 2">
    <name type="scientific">Bowmanella denitrificans</name>
    <dbReference type="NCBI Taxonomy" id="366582"/>
    <lineage>
        <taxon>Bacteria</taxon>
        <taxon>Pseudomonadati</taxon>
        <taxon>Pseudomonadota</taxon>
        <taxon>Gammaproteobacteria</taxon>
        <taxon>Alteromonadales</taxon>
        <taxon>Alteromonadaceae</taxon>
        <taxon>Bowmanella</taxon>
    </lineage>
</organism>
<evidence type="ECO:0000313" key="2">
    <source>
        <dbReference type="Proteomes" id="UP001501757"/>
    </source>
</evidence>
<dbReference type="Pfam" id="PF09571">
    <property type="entry name" value="RE_XcyI"/>
    <property type="match status" value="1"/>
</dbReference>
<protein>
    <submittedName>
        <fullName evidence="1">Uncharacterized protein</fullName>
    </submittedName>
</protein>
<dbReference type="Proteomes" id="UP001501757">
    <property type="component" value="Unassembled WGS sequence"/>
</dbReference>
<dbReference type="EMBL" id="BAAAEI010000022">
    <property type="protein sequence ID" value="GAA0367840.1"/>
    <property type="molecule type" value="Genomic_DNA"/>
</dbReference>
<evidence type="ECO:0000313" key="1">
    <source>
        <dbReference type="EMBL" id="GAA0367840.1"/>
    </source>
</evidence>
<sequence length="78" mass="8806">MSMKFNFPSPDLQIGFALELKKFRSVYLQGALLETIQNLDVTEIDRQLAEYVCKDDLSTLAKFGLRGELLFPVPIVVA</sequence>
<name>A0ABN0XMD7_9ALTE</name>
<comment type="caution">
    <text evidence="1">The sequence shown here is derived from an EMBL/GenBank/DDBJ whole genome shotgun (WGS) entry which is preliminary data.</text>
</comment>
<proteinExistence type="predicted"/>
<accession>A0ABN0XMD7</accession>
<dbReference type="RefSeq" id="WP_343846691.1">
    <property type="nucleotide sequence ID" value="NZ_BAAAEI010000022.1"/>
</dbReference>
<gene>
    <name evidence="1" type="ORF">GCM10009092_35170</name>
</gene>